<feature type="domain" description="DUF5689" evidence="2">
    <location>
        <begin position="276"/>
        <end position="476"/>
    </location>
</feature>
<evidence type="ECO:0000256" key="1">
    <source>
        <dbReference type="SAM" id="SignalP"/>
    </source>
</evidence>
<feature type="chain" id="PRO_5016445527" description="DUF5689 domain-containing protein" evidence="1">
    <location>
        <begin position="23"/>
        <end position="697"/>
    </location>
</feature>
<dbReference type="PROSITE" id="PS51257">
    <property type="entry name" value="PROKAR_LIPOPROTEIN"/>
    <property type="match status" value="1"/>
</dbReference>
<dbReference type="Pfam" id="PF18942">
    <property type="entry name" value="DUF5689"/>
    <property type="match status" value="2"/>
</dbReference>
<keyword evidence="1" id="KW-0732">Signal</keyword>
<organism evidence="3 4">
    <name type="scientific">Chitinophaga dinghuensis</name>
    <dbReference type="NCBI Taxonomy" id="1539050"/>
    <lineage>
        <taxon>Bacteria</taxon>
        <taxon>Pseudomonadati</taxon>
        <taxon>Bacteroidota</taxon>
        <taxon>Chitinophagia</taxon>
        <taxon>Chitinophagales</taxon>
        <taxon>Chitinophagaceae</taxon>
        <taxon>Chitinophaga</taxon>
    </lineage>
</organism>
<evidence type="ECO:0000313" key="3">
    <source>
        <dbReference type="EMBL" id="RAJ75651.1"/>
    </source>
</evidence>
<sequence>MNKLCKQFVRFSGGLVLLGALAIVSCKKTFDEPPYSGGDPVIQITNSIADLQALYKGSPVTITDNMIFSGVVIGDDKSGNLFKQIVIQDSTGGINIQLDASNLNAKYPIGRKVFVKAKGLTLGAYGGLLELGLGVNDQSQPVRIPSAVIDSFLVAGSSGNVVMPLELTADKLSQKYQNMLITLKDMQVATSDMGKTYGDTTKTATSVNINLVNCANATVVLRSSSYANFAGIKVPAGKGNITGIYTFFNTTSQFLIRDTADMRLLTGTRCDGTSATTITISDLRKMYKGTDVVIPANTSIVGTVLSSSANEAAGNVRIAQADNSAGVLLYTAKGSPDYAQGSVLTIDAGGATLTAFNGELELKNVPVANVVVKGNGGVTPRQTDVKTAIANKSIWASTMVTLKGVNIVTGAPSTSGTNYTITDATTGNIVAFVKDANIKINAPLTNATVTGYLSVYLPAGATDTVTQLGLRASSDVTGGDVTNPATNIVLGTSPYLIDFNNIANGLPAGVSVKTTPTSTSIGADPSGTFLWAPAKASWQATGGGFKNYASAGDASLGMGSISTAQDASTNRALGVRQTSAVEPVAFVFEIANTTGKSNLAMNFNLQSLDTSSKRTSVWYVDYAIGDNPTTFTTVSATGTSLVTGGGLYTNNLITVNFGAALDNKNSKVYIRILCTEKTGSAGNRSSTAIDDVKFSFQ</sequence>
<dbReference type="Proteomes" id="UP000249819">
    <property type="component" value="Unassembled WGS sequence"/>
</dbReference>
<dbReference type="EMBL" id="QLMA01000009">
    <property type="protein sequence ID" value="RAJ75651.1"/>
    <property type="molecule type" value="Genomic_DNA"/>
</dbReference>
<dbReference type="InterPro" id="IPR043744">
    <property type="entry name" value="DUF5689"/>
</dbReference>
<evidence type="ECO:0000313" key="4">
    <source>
        <dbReference type="Proteomes" id="UP000249819"/>
    </source>
</evidence>
<name>A0A327VWU1_9BACT</name>
<accession>A0A327VWU1</accession>
<dbReference type="RefSeq" id="WP_111594803.1">
    <property type="nucleotide sequence ID" value="NZ_QLMA01000009.1"/>
</dbReference>
<proteinExistence type="predicted"/>
<keyword evidence="4" id="KW-1185">Reference proteome</keyword>
<gene>
    <name evidence="3" type="ORF">CLV59_109265</name>
</gene>
<evidence type="ECO:0000259" key="2">
    <source>
        <dbReference type="Pfam" id="PF18942"/>
    </source>
</evidence>
<feature type="signal peptide" evidence="1">
    <location>
        <begin position="1"/>
        <end position="22"/>
    </location>
</feature>
<comment type="caution">
    <text evidence="3">The sequence shown here is derived from an EMBL/GenBank/DDBJ whole genome shotgun (WGS) entry which is preliminary data.</text>
</comment>
<dbReference type="AlphaFoldDB" id="A0A327VWU1"/>
<reference evidence="3 4" key="1">
    <citation type="submission" date="2018-06" db="EMBL/GenBank/DDBJ databases">
        <title>Genomic Encyclopedia of Archaeal and Bacterial Type Strains, Phase II (KMG-II): from individual species to whole genera.</title>
        <authorList>
            <person name="Goeker M."/>
        </authorList>
    </citation>
    <scope>NUCLEOTIDE SEQUENCE [LARGE SCALE GENOMIC DNA]</scope>
    <source>
        <strain evidence="3 4">DSM 29821</strain>
    </source>
</reference>
<dbReference type="OrthoDB" id="1492759at2"/>
<feature type="domain" description="DUF5689" evidence="2">
    <location>
        <begin position="46"/>
        <end position="261"/>
    </location>
</feature>
<protein>
    <recommendedName>
        <fullName evidence="2">DUF5689 domain-containing protein</fullName>
    </recommendedName>
</protein>